<evidence type="ECO:0000259" key="6">
    <source>
        <dbReference type="PROSITE" id="PS50931"/>
    </source>
</evidence>
<dbReference type="PANTHER" id="PTHR30346:SF30">
    <property type="entry name" value="SMALL NEUTRAL PROTEASE REGULATORY PROTEIN"/>
    <property type="match status" value="1"/>
</dbReference>
<sequence length="334" mass="35563">MSPAGRPRLATLAAMELQQMRYVVAVAETGGFTRAAERCHVVQSALSHQIARLEKELGARLFHRTSRSVRLTAAGEAFVPVARQALEAAERARAEVEAAAGEVRGRLAVGAISTVAAVDLARELGSYRARYPQVRISLRMEMSERLIDQVRQGSLDVAFVGLVPGARSPGVRERALAHGELVAVVPPDHPLAGREWTDLRRLAEETFVDFTAGSAARRQRDDAFRAAGLTTEVAFEVTTVEFLAKLVRAGLGIGMVPLAFAAELPGLSVVRVPDAPARVERVVWSARGPSPAAAAFLRALGVDPDEPDPGSGLRGPDPGPAVREPDPDSAVRGT</sequence>
<dbReference type="InterPro" id="IPR000847">
    <property type="entry name" value="LysR_HTH_N"/>
</dbReference>
<reference evidence="7 8" key="1">
    <citation type="submission" date="2018-11" db="EMBL/GenBank/DDBJ databases">
        <title>Whole genome sequence of Streptomyces chrestomyceticus NBRC 13444(T).</title>
        <authorList>
            <person name="Komaki H."/>
            <person name="Tamura T."/>
        </authorList>
    </citation>
    <scope>NUCLEOTIDE SEQUENCE [LARGE SCALE GENOMIC DNA]</scope>
    <source>
        <strain evidence="7 8">NBRC 13444</strain>
    </source>
</reference>
<dbReference type="SUPFAM" id="SSF53850">
    <property type="entry name" value="Periplasmic binding protein-like II"/>
    <property type="match status" value="1"/>
</dbReference>
<keyword evidence="4" id="KW-0804">Transcription</keyword>
<name>A0A7U9KYJ3_9ACTN</name>
<dbReference type="InterPro" id="IPR036388">
    <property type="entry name" value="WH-like_DNA-bd_sf"/>
</dbReference>
<dbReference type="PROSITE" id="PS50931">
    <property type="entry name" value="HTH_LYSR"/>
    <property type="match status" value="1"/>
</dbReference>
<dbReference type="Proteomes" id="UP000287830">
    <property type="component" value="Unassembled WGS sequence"/>
</dbReference>
<dbReference type="PRINTS" id="PR00039">
    <property type="entry name" value="HTHLYSR"/>
</dbReference>
<evidence type="ECO:0000256" key="2">
    <source>
        <dbReference type="ARBA" id="ARBA00023015"/>
    </source>
</evidence>
<comment type="similarity">
    <text evidence="1">Belongs to the LysR transcriptional regulatory family.</text>
</comment>
<dbReference type="GO" id="GO:0032993">
    <property type="term" value="C:protein-DNA complex"/>
    <property type="evidence" value="ECO:0007669"/>
    <property type="project" value="TreeGrafter"/>
</dbReference>
<dbReference type="Gene3D" id="1.10.10.10">
    <property type="entry name" value="Winged helix-like DNA-binding domain superfamily/Winged helix DNA-binding domain"/>
    <property type="match status" value="1"/>
</dbReference>
<dbReference type="EMBL" id="BHZC01000001">
    <property type="protein sequence ID" value="GCD37171.1"/>
    <property type="molecule type" value="Genomic_DNA"/>
</dbReference>
<dbReference type="AlphaFoldDB" id="A0A7U9KYJ3"/>
<dbReference type="Pfam" id="PF03466">
    <property type="entry name" value="LysR_substrate"/>
    <property type="match status" value="1"/>
</dbReference>
<feature type="region of interest" description="Disordered" evidence="5">
    <location>
        <begin position="300"/>
        <end position="334"/>
    </location>
</feature>
<dbReference type="Pfam" id="PF00126">
    <property type="entry name" value="HTH_1"/>
    <property type="match status" value="1"/>
</dbReference>
<keyword evidence="2" id="KW-0805">Transcription regulation</keyword>
<gene>
    <name evidence="7" type="ORF">OEIGOIKO_04955</name>
</gene>
<dbReference type="InterPro" id="IPR005119">
    <property type="entry name" value="LysR_subst-bd"/>
</dbReference>
<proteinExistence type="inferred from homology"/>
<dbReference type="GO" id="GO:0003677">
    <property type="term" value="F:DNA binding"/>
    <property type="evidence" value="ECO:0007669"/>
    <property type="project" value="UniProtKB-KW"/>
</dbReference>
<dbReference type="GO" id="GO:0003700">
    <property type="term" value="F:DNA-binding transcription factor activity"/>
    <property type="evidence" value="ECO:0007669"/>
    <property type="project" value="InterPro"/>
</dbReference>
<evidence type="ECO:0000256" key="1">
    <source>
        <dbReference type="ARBA" id="ARBA00009437"/>
    </source>
</evidence>
<keyword evidence="3" id="KW-0238">DNA-binding</keyword>
<dbReference type="CDD" id="cd08436">
    <property type="entry name" value="PBP2_LTTR_like_3"/>
    <property type="match status" value="1"/>
</dbReference>
<evidence type="ECO:0000256" key="3">
    <source>
        <dbReference type="ARBA" id="ARBA00023125"/>
    </source>
</evidence>
<evidence type="ECO:0000256" key="4">
    <source>
        <dbReference type="ARBA" id="ARBA00023163"/>
    </source>
</evidence>
<protein>
    <submittedName>
        <fullName evidence="7">LysR family transcriptional regulator</fullName>
    </submittedName>
</protein>
<comment type="caution">
    <text evidence="7">The sequence shown here is derived from an EMBL/GenBank/DDBJ whole genome shotgun (WGS) entry which is preliminary data.</text>
</comment>
<accession>A0A7U9KYJ3</accession>
<evidence type="ECO:0000256" key="5">
    <source>
        <dbReference type="SAM" id="MobiDB-lite"/>
    </source>
</evidence>
<evidence type="ECO:0000313" key="7">
    <source>
        <dbReference type="EMBL" id="GCD37171.1"/>
    </source>
</evidence>
<dbReference type="SUPFAM" id="SSF46785">
    <property type="entry name" value="Winged helix' DNA-binding domain"/>
    <property type="match status" value="1"/>
</dbReference>
<dbReference type="Gene3D" id="3.40.190.290">
    <property type="match status" value="1"/>
</dbReference>
<organism evidence="7 8">
    <name type="scientific">Streptomyces chrestomyceticus JCM 4735</name>
    <dbReference type="NCBI Taxonomy" id="1306181"/>
    <lineage>
        <taxon>Bacteria</taxon>
        <taxon>Bacillati</taxon>
        <taxon>Actinomycetota</taxon>
        <taxon>Actinomycetes</taxon>
        <taxon>Kitasatosporales</taxon>
        <taxon>Streptomycetaceae</taxon>
        <taxon>Streptomyces</taxon>
    </lineage>
</organism>
<dbReference type="InterPro" id="IPR036390">
    <property type="entry name" value="WH_DNA-bd_sf"/>
</dbReference>
<dbReference type="PANTHER" id="PTHR30346">
    <property type="entry name" value="TRANSCRIPTIONAL DUAL REGULATOR HCAR-RELATED"/>
    <property type="match status" value="1"/>
</dbReference>
<evidence type="ECO:0000313" key="8">
    <source>
        <dbReference type="Proteomes" id="UP000287830"/>
    </source>
</evidence>
<dbReference type="FunFam" id="1.10.10.10:FF:000001">
    <property type="entry name" value="LysR family transcriptional regulator"/>
    <property type="match status" value="1"/>
</dbReference>
<feature type="domain" description="HTH lysR-type" evidence="6">
    <location>
        <begin position="15"/>
        <end position="72"/>
    </location>
</feature>